<reference evidence="10 11" key="1">
    <citation type="journal article" date="2018" name="Elife">
        <title>Discovery and characterization of a prevalent human gut bacterial enzyme sufficient for the inactivation of a family of plant toxins.</title>
        <authorList>
            <person name="Koppel N."/>
            <person name="Bisanz J.E."/>
            <person name="Pandelia M.E."/>
            <person name="Turnbaugh P.J."/>
            <person name="Balskus E.P."/>
        </authorList>
    </citation>
    <scope>NUCLEOTIDE SEQUENCE [LARGE SCALE GENOMIC DNA]</scope>
    <source>
        <strain evidence="10 11">FAA1-1-60AUCSF</strain>
    </source>
</reference>
<dbReference type="PROSITE" id="PS00211">
    <property type="entry name" value="ABC_TRANSPORTER_1"/>
    <property type="match status" value="1"/>
</dbReference>
<proteinExistence type="inferred from homology"/>
<evidence type="ECO:0000256" key="1">
    <source>
        <dbReference type="ARBA" id="ARBA00004202"/>
    </source>
</evidence>
<evidence type="ECO:0000256" key="7">
    <source>
        <dbReference type="ARBA" id="ARBA00022967"/>
    </source>
</evidence>
<dbReference type="AlphaFoldDB" id="A0A369N7X7"/>
<evidence type="ECO:0000256" key="3">
    <source>
        <dbReference type="ARBA" id="ARBA00022448"/>
    </source>
</evidence>
<dbReference type="InterPro" id="IPR003593">
    <property type="entry name" value="AAA+_ATPase"/>
</dbReference>
<dbReference type="PANTHER" id="PTHR43553:SF27">
    <property type="entry name" value="ENERGY-COUPLING FACTOR TRANSPORTER ATP-BINDING PROTEIN ECFA2"/>
    <property type="match status" value="1"/>
</dbReference>
<gene>
    <name evidence="10" type="ORF">C1871_08845</name>
</gene>
<comment type="caution">
    <text evidence="10">The sequence shown here is derived from an EMBL/GenBank/DDBJ whole genome shotgun (WGS) entry which is preliminary data.</text>
</comment>
<keyword evidence="3" id="KW-0813">Transport</keyword>
<dbReference type="InterPro" id="IPR003439">
    <property type="entry name" value="ABC_transporter-like_ATP-bd"/>
</dbReference>
<dbReference type="GO" id="GO:0042626">
    <property type="term" value="F:ATPase-coupled transmembrane transporter activity"/>
    <property type="evidence" value="ECO:0007669"/>
    <property type="project" value="TreeGrafter"/>
</dbReference>
<feature type="domain" description="ABC transporter" evidence="9">
    <location>
        <begin position="7"/>
        <end position="244"/>
    </location>
</feature>
<evidence type="ECO:0000256" key="4">
    <source>
        <dbReference type="ARBA" id="ARBA00022475"/>
    </source>
</evidence>
<dbReference type="CDD" id="cd03225">
    <property type="entry name" value="ABC_cobalt_CbiO_domain1"/>
    <property type="match status" value="1"/>
</dbReference>
<dbReference type="PANTHER" id="PTHR43553">
    <property type="entry name" value="HEAVY METAL TRANSPORTER"/>
    <property type="match status" value="1"/>
</dbReference>
<accession>A0A369N7X7</accession>
<keyword evidence="7" id="KW-1278">Translocase</keyword>
<sequence>MASVKAIEARGFAFRYPESTASIGPLDWTVEEGAFQLLVGATGSGKTTLLSSCKPAIAPAGERAGALRAFGRPVDELDAREAAATVGYVAQSPENQIVCDSVWHELAFGLENLGVEQDEMRRRVAEVAHFFGIEPWFRRSVAELSGGQKQMTTLAGTLAMQPRLLLLDEPTAQLDPVAEKNFLHALFRVNRELGITVVVATHAPEAMAEYATDTVELRDGRMRSPLAPSERFADREVLRAAQAGRLAPGCDAAREAPPAISLRDAYVRYDRDSSWVLRGCDLDVAAGDVHAIVGGNGCGKSTLLRAAAGVLKSERGRVANRPSARQALLPQDPKALFVCDTAAEELREWQESCGYDDVAVEAALARFGLDARVANHPYDLSGGQQQLLAFAKLLLTDPDLLLLDEPTKGLDAPSKLLVARTLRDLAQAGATVVLATHDLTFAALVADAATMLFDGEAVCTEPAAAFFAGNLFYRPTEDAFSRLWREERS</sequence>
<dbReference type="SMART" id="SM00382">
    <property type="entry name" value="AAA"/>
    <property type="match status" value="2"/>
</dbReference>
<evidence type="ECO:0000313" key="10">
    <source>
        <dbReference type="EMBL" id="RDB84997.1"/>
    </source>
</evidence>
<dbReference type="InterPro" id="IPR050095">
    <property type="entry name" value="ECF_ABC_transporter_ATP-bd"/>
</dbReference>
<dbReference type="GO" id="GO:0016887">
    <property type="term" value="F:ATP hydrolysis activity"/>
    <property type="evidence" value="ECO:0007669"/>
    <property type="project" value="InterPro"/>
</dbReference>
<dbReference type="RefSeq" id="WP_035586081.1">
    <property type="nucleotide sequence ID" value="NZ_AP025575.1"/>
</dbReference>
<keyword evidence="6" id="KW-0067">ATP-binding</keyword>
<dbReference type="SUPFAM" id="SSF52540">
    <property type="entry name" value="P-loop containing nucleoside triphosphate hydrolases"/>
    <property type="match status" value="2"/>
</dbReference>
<dbReference type="Gene3D" id="3.40.50.300">
    <property type="entry name" value="P-loop containing nucleotide triphosphate hydrolases"/>
    <property type="match status" value="2"/>
</dbReference>
<protein>
    <submittedName>
        <fullName evidence="10">ABC transporter</fullName>
    </submittedName>
</protein>
<dbReference type="EMBL" id="PPTY01000013">
    <property type="protein sequence ID" value="RDB84997.1"/>
    <property type="molecule type" value="Genomic_DNA"/>
</dbReference>
<organism evidence="10 11">
    <name type="scientific">Eggerthella lenta</name>
    <name type="common">Eubacterium lentum</name>
    <dbReference type="NCBI Taxonomy" id="84112"/>
    <lineage>
        <taxon>Bacteria</taxon>
        <taxon>Bacillati</taxon>
        <taxon>Actinomycetota</taxon>
        <taxon>Coriobacteriia</taxon>
        <taxon>Eggerthellales</taxon>
        <taxon>Eggerthellaceae</taxon>
        <taxon>Eggerthella</taxon>
    </lineage>
</organism>
<dbReference type="GO" id="GO:0005524">
    <property type="term" value="F:ATP binding"/>
    <property type="evidence" value="ECO:0007669"/>
    <property type="project" value="UniProtKB-KW"/>
</dbReference>
<evidence type="ECO:0000259" key="9">
    <source>
        <dbReference type="PROSITE" id="PS50893"/>
    </source>
</evidence>
<evidence type="ECO:0000256" key="2">
    <source>
        <dbReference type="ARBA" id="ARBA00005417"/>
    </source>
</evidence>
<name>A0A369N7X7_EGGLN</name>
<dbReference type="InterPro" id="IPR027417">
    <property type="entry name" value="P-loop_NTPase"/>
</dbReference>
<comment type="subcellular location">
    <subcellularLocation>
        <location evidence="1">Cell membrane</location>
        <topology evidence="1">Peripheral membrane protein</topology>
    </subcellularLocation>
</comment>
<evidence type="ECO:0000256" key="6">
    <source>
        <dbReference type="ARBA" id="ARBA00022840"/>
    </source>
</evidence>
<dbReference type="Proteomes" id="UP000253857">
    <property type="component" value="Unassembled WGS sequence"/>
</dbReference>
<feature type="domain" description="ABC transporter" evidence="9">
    <location>
        <begin position="260"/>
        <end position="479"/>
    </location>
</feature>
<dbReference type="GO" id="GO:0043190">
    <property type="term" value="C:ATP-binding cassette (ABC) transporter complex"/>
    <property type="evidence" value="ECO:0007669"/>
    <property type="project" value="TreeGrafter"/>
</dbReference>
<keyword evidence="4" id="KW-1003">Cell membrane</keyword>
<evidence type="ECO:0000313" key="11">
    <source>
        <dbReference type="Proteomes" id="UP000253857"/>
    </source>
</evidence>
<comment type="similarity">
    <text evidence="2">Belongs to the ABC transporter superfamily.</text>
</comment>
<dbReference type="InterPro" id="IPR015856">
    <property type="entry name" value="ABC_transpr_CbiO/EcfA_su"/>
</dbReference>
<keyword evidence="8" id="KW-0472">Membrane</keyword>
<evidence type="ECO:0000256" key="8">
    <source>
        <dbReference type="ARBA" id="ARBA00023136"/>
    </source>
</evidence>
<dbReference type="PROSITE" id="PS50893">
    <property type="entry name" value="ABC_TRANSPORTER_2"/>
    <property type="match status" value="2"/>
</dbReference>
<evidence type="ECO:0000256" key="5">
    <source>
        <dbReference type="ARBA" id="ARBA00022741"/>
    </source>
</evidence>
<keyword evidence="5" id="KW-0547">Nucleotide-binding</keyword>
<dbReference type="Pfam" id="PF00005">
    <property type="entry name" value="ABC_tran"/>
    <property type="match status" value="2"/>
</dbReference>
<dbReference type="InterPro" id="IPR017871">
    <property type="entry name" value="ABC_transporter-like_CS"/>
</dbReference>